<comment type="similarity">
    <text evidence="2">Belongs to the membrane fusion protein (MFP) (TC 8.A.1) family.</text>
</comment>
<dbReference type="Proteomes" id="UP000315648">
    <property type="component" value="Unassembled WGS sequence"/>
</dbReference>
<dbReference type="Gene3D" id="1.10.287.470">
    <property type="entry name" value="Helix hairpin bin"/>
    <property type="match status" value="1"/>
</dbReference>
<reference evidence="10 11" key="1">
    <citation type="submission" date="2019-07" db="EMBL/GenBank/DDBJ databases">
        <title>Description of 53C-WASEF.</title>
        <authorList>
            <person name="Pitt A."/>
            <person name="Hahn M.W."/>
        </authorList>
    </citation>
    <scope>NUCLEOTIDE SEQUENCE [LARGE SCALE GENOMIC DNA]</scope>
    <source>
        <strain evidence="10 11">53C-WASEF</strain>
    </source>
</reference>
<organism evidence="10 11">
    <name type="scientific">Rariglobus hedericola</name>
    <dbReference type="NCBI Taxonomy" id="2597822"/>
    <lineage>
        <taxon>Bacteria</taxon>
        <taxon>Pseudomonadati</taxon>
        <taxon>Verrucomicrobiota</taxon>
        <taxon>Opitutia</taxon>
        <taxon>Opitutales</taxon>
        <taxon>Opitutaceae</taxon>
        <taxon>Rariglobus</taxon>
    </lineage>
</organism>
<evidence type="ECO:0000259" key="9">
    <source>
        <dbReference type="Pfam" id="PF25967"/>
    </source>
</evidence>
<accession>A0A556QQ68</accession>
<name>A0A556QQ68_9BACT</name>
<comment type="subcellular location">
    <subcellularLocation>
        <location evidence="1">Cell envelope</location>
    </subcellularLocation>
</comment>
<dbReference type="Pfam" id="PF25876">
    <property type="entry name" value="HH_MFP_RND"/>
    <property type="match status" value="1"/>
</dbReference>
<evidence type="ECO:0000259" key="7">
    <source>
        <dbReference type="Pfam" id="PF25917"/>
    </source>
</evidence>
<evidence type="ECO:0000313" key="10">
    <source>
        <dbReference type="EMBL" id="TSJ78796.1"/>
    </source>
</evidence>
<keyword evidence="4" id="KW-0175">Coiled coil</keyword>
<comment type="caution">
    <text evidence="10">The sequence shown here is derived from an EMBL/GenBank/DDBJ whole genome shotgun (WGS) entry which is preliminary data.</text>
</comment>
<dbReference type="GO" id="GO:0015562">
    <property type="term" value="F:efflux transmembrane transporter activity"/>
    <property type="evidence" value="ECO:0007669"/>
    <property type="project" value="TreeGrafter"/>
</dbReference>
<dbReference type="RefSeq" id="WP_144229137.1">
    <property type="nucleotide sequence ID" value="NZ_CBCRVV010000002.1"/>
</dbReference>
<dbReference type="InterPro" id="IPR058627">
    <property type="entry name" value="MdtA-like_C"/>
</dbReference>
<evidence type="ECO:0000256" key="2">
    <source>
        <dbReference type="ARBA" id="ARBA00009477"/>
    </source>
</evidence>
<dbReference type="InterPro" id="IPR006143">
    <property type="entry name" value="RND_pump_MFP"/>
</dbReference>
<feature type="region of interest" description="Disordered" evidence="5">
    <location>
        <begin position="361"/>
        <end position="381"/>
    </location>
</feature>
<protein>
    <submittedName>
        <fullName evidence="10">Efflux RND transporter periplasmic adaptor subunit</fullName>
    </submittedName>
</protein>
<dbReference type="SUPFAM" id="SSF111369">
    <property type="entry name" value="HlyD-like secretion proteins"/>
    <property type="match status" value="1"/>
</dbReference>
<feature type="domain" description="CusB-like beta-barrel" evidence="8">
    <location>
        <begin position="198"/>
        <end position="272"/>
    </location>
</feature>
<feature type="coiled-coil region" evidence="4">
    <location>
        <begin position="138"/>
        <end position="165"/>
    </location>
</feature>
<keyword evidence="11" id="KW-1185">Reference proteome</keyword>
<evidence type="ECO:0000259" key="8">
    <source>
        <dbReference type="Pfam" id="PF25954"/>
    </source>
</evidence>
<evidence type="ECO:0000256" key="5">
    <source>
        <dbReference type="SAM" id="MobiDB-lite"/>
    </source>
</evidence>
<dbReference type="Pfam" id="PF25967">
    <property type="entry name" value="RND-MFP_C"/>
    <property type="match status" value="1"/>
</dbReference>
<dbReference type="NCBIfam" id="TIGR01730">
    <property type="entry name" value="RND_mfp"/>
    <property type="match status" value="1"/>
</dbReference>
<evidence type="ECO:0000256" key="4">
    <source>
        <dbReference type="SAM" id="Coils"/>
    </source>
</evidence>
<evidence type="ECO:0000259" key="6">
    <source>
        <dbReference type="Pfam" id="PF25876"/>
    </source>
</evidence>
<dbReference type="InterPro" id="IPR058624">
    <property type="entry name" value="MdtA-like_HH"/>
</dbReference>
<evidence type="ECO:0000256" key="1">
    <source>
        <dbReference type="ARBA" id="ARBA00004196"/>
    </source>
</evidence>
<dbReference type="InterPro" id="IPR058625">
    <property type="entry name" value="MdtA-like_BSH"/>
</dbReference>
<keyword evidence="3" id="KW-0813">Transport</keyword>
<dbReference type="EMBL" id="VMBG01000001">
    <property type="protein sequence ID" value="TSJ78796.1"/>
    <property type="molecule type" value="Genomic_DNA"/>
</dbReference>
<dbReference type="PANTHER" id="PTHR30469:SF11">
    <property type="entry name" value="BLL4320 PROTEIN"/>
    <property type="match status" value="1"/>
</dbReference>
<dbReference type="GO" id="GO:1990281">
    <property type="term" value="C:efflux pump complex"/>
    <property type="evidence" value="ECO:0007669"/>
    <property type="project" value="TreeGrafter"/>
</dbReference>
<sequence length="381" mass="40896">MLKKFIIAIVGFLAVVAVLGLVKYSQIKKAMSVPHVMPPSSVTSAEAVQETWTPVLSAIATLAPVEGVTLGADADGTIARIAVENGAAVKAGDLLVEFDTTVEAAQLAASEARLAIVKLDRDRAVELREKNTISQAELDQNDAQLKQTAADVEALRAQVAKKKVRAPFDGRIGIRLVNVGQYVSRGAALLPLQKLNPIYVNFTIPQRYLPQLKVDQSIKVRVDAFTDRVFAGKITAINPEVDASSRNVSAQATIENPGEILRSGMFARVEVEMPADKPAVIVPATAIAYASYGNSIYVIEKMKKKTKGKDGKETEEEYLGARQQFVKIGDARGDQVAIIDGLKAGETIVTSGVFKLRNGAHVEVNNSRTPSSNPNPKPDNT</sequence>
<dbReference type="PANTHER" id="PTHR30469">
    <property type="entry name" value="MULTIDRUG RESISTANCE PROTEIN MDTA"/>
    <property type="match status" value="1"/>
</dbReference>
<evidence type="ECO:0000313" key="11">
    <source>
        <dbReference type="Proteomes" id="UP000315648"/>
    </source>
</evidence>
<dbReference type="Gene3D" id="2.40.50.100">
    <property type="match status" value="1"/>
</dbReference>
<dbReference type="FunFam" id="2.40.30.170:FF:000010">
    <property type="entry name" value="Efflux RND transporter periplasmic adaptor subunit"/>
    <property type="match status" value="1"/>
</dbReference>
<dbReference type="Pfam" id="PF25917">
    <property type="entry name" value="BSH_RND"/>
    <property type="match status" value="1"/>
</dbReference>
<dbReference type="OrthoDB" id="9800613at2"/>
<dbReference type="AlphaFoldDB" id="A0A556QQ68"/>
<dbReference type="Gene3D" id="2.40.30.170">
    <property type="match status" value="1"/>
</dbReference>
<dbReference type="InterPro" id="IPR058792">
    <property type="entry name" value="Beta-barrel_RND_2"/>
</dbReference>
<evidence type="ECO:0000256" key="3">
    <source>
        <dbReference type="ARBA" id="ARBA00022448"/>
    </source>
</evidence>
<dbReference type="Gene3D" id="2.40.420.20">
    <property type="match status" value="1"/>
</dbReference>
<feature type="domain" description="Multidrug resistance protein MdtA-like alpha-helical hairpin" evidence="6">
    <location>
        <begin position="104"/>
        <end position="161"/>
    </location>
</feature>
<gene>
    <name evidence="10" type="ORF">FPL22_05665</name>
</gene>
<feature type="domain" description="Multidrug resistance protein MdtA-like barrel-sandwich hybrid" evidence="7">
    <location>
        <begin position="68"/>
        <end position="188"/>
    </location>
</feature>
<feature type="domain" description="Multidrug resistance protein MdtA-like C-terminal permuted SH3" evidence="9">
    <location>
        <begin position="325"/>
        <end position="353"/>
    </location>
</feature>
<dbReference type="Pfam" id="PF25954">
    <property type="entry name" value="Beta-barrel_RND_2"/>
    <property type="match status" value="1"/>
</dbReference>
<proteinExistence type="inferred from homology"/>